<dbReference type="InterPro" id="IPR017871">
    <property type="entry name" value="ABC_transporter-like_CS"/>
</dbReference>
<evidence type="ECO:0000256" key="8">
    <source>
        <dbReference type="ARBA" id="ARBA00023136"/>
    </source>
</evidence>
<dbReference type="Pfam" id="PF00664">
    <property type="entry name" value="ABC_membrane"/>
    <property type="match status" value="1"/>
</dbReference>
<name>A9GY09_SORC5</name>
<dbReference type="AlphaFoldDB" id="A9GY09"/>
<keyword evidence="13" id="KW-1185">Reference proteome</keyword>
<keyword evidence="4 9" id="KW-0812">Transmembrane</keyword>
<evidence type="ECO:0000256" key="2">
    <source>
        <dbReference type="ARBA" id="ARBA00022448"/>
    </source>
</evidence>
<reference evidence="12 13" key="1">
    <citation type="journal article" date="2007" name="Nat. Biotechnol.">
        <title>Complete genome sequence of the myxobacterium Sorangium cellulosum.</title>
        <authorList>
            <person name="Schneiker S."/>
            <person name="Perlova O."/>
            <person name="Kaiser O."/>
            <person name="Gerth K."/>
            <person name="Alici A."/>
            <person name="Altmeyer M.O."/>
            <person name="Bartels D."/>
            <person name="Bekel T."/>
            <person name="Beyer S."/>
            <person name="Bode E."/>
            <person name="Bode H.B."/>
            <person name="Bolten C.J."/>
            <person name="Choudhuri J.V."/>
            <person name="Doss S."/>
            <person name="Elnakady Y.A."/>
            <person name="Frank B."/>
            <person name="Gaigalat L."/>
            <person name="Goesmann A."/>
            <person name="Groeger C."/>
            <person name="Gross F."/>
            <person name="Jelsbak L."/>
            <person name="Jelsbak L."/>
            <person name="Kalinowski J."/>
            <person name="Kegler C."/>
            <person name="Knauber T."/>
            <person name="Konietzny S."/>
            <person name="Kopp M."/>
            <person name="Krause L."/>
            <person name="Krug D."/>
            <person name="Linke B."/>
            <person name="Mahmud T."/>
            <person name="Martinez-Arias R."/>
            <person name="McHardy A.C."/>
            <person name="Merai M."/>
            <person name="Meyer F."/>
            <person name="Mormann S."/>
            <person name="Munoz-Dorado J."/>
            <person name="Perez J."/>
            <person name="Pradella S."/>
            <person name="Rachid S."/>
            <person name="Raddatz G."/>
            <person name="Rosenau F."/>
            <person name="Rueckert C."/>
            <person name="Sasse F."/>
            <person name="Scharfe M."/>
            <person name="Schuster S.C."/>
            <person name="Suen G."/>
            <person name="Treuner-Lange A."/>
            <person name="Velicer G.J."/>
            <person name="Vorholter F.-J."/>
            <person name="Weissman K.J."/>
            <person name="Welch R.D."/>
            <person name="Wenzel S.C."/>
            <person name="Whitworth D.E."/>
            <person name="Wilhelm S."/>
            <person name="Wittmann C."/>
            <person name="Bloecker H."/>
            <person name="Puehler A."/>
            <person name="Mueller R."/>
        </authorList>
    </citation>
    <scope>NUCLEOTIDE SEQUENCE [LARGE SCALE GENOMIC DNA]</scope>
    <source>
        <strain evidence="13">So ce56</strain>
    </source>
</reference>
<dbReference type="InterPro" id="IPR003439">
    <property type="entry name" value="ABC_transporter-like_ATP-bd"/>
</dbReference>
<dbReference type="BioCyc" id="SCEL448385:SCE_RS35910-MONOMER"/>
<dbReference type="eggNOG" id="COG1132">
    <property type="taxonomic scope" value="Bacteria"/>
</dbReference>
<feature type="domain" description="ABC transporter" evidence="10">
    <location>
        <begin position="394"/>
        <end position="630"/>
    </location>
</feature>
<dbReference type="HOGENOM" id="CLU_000604_84_3_7"/>
<dbReference type="InterPro" id="IPR039421">
    <property type="entry name" value="Type_1_exporter"/>
</dbReference>
<dbReference type="PROSITE" id="PS50929">
    <property type="entry name" value="ABC_TM1F"/>
    <property type="match status" value="1"/>
</dbReference>
<feature type="domain" description="ABC transmembrane type-1" evidence="11">
    <location>
        <begin position="64"/>
        <end position="360"/>
    </location>
</feature>
<evidence type="ECO:0000259" key="10">
    <source>
        <dbReference type="PROSITE" id="PS50893"/>
    </source>
</evidence>
<evidence type="ECO:0000259" key="11">
    <source>
        <dbReference type="PROSITE" id="PS50929"/>
    </source>
</evidence>
<dbReference type="PROSITE" id="PS00211">
    <property type="entry name" value="ABC_TRANSPORTER_1"/>
    <property type="match status" value="1"/>
</dbReference>
<feature type="transmembrane region" description="Helical" evidence="9">
    <location>
        <begin position="185"/>
        <end position="210"/>
    </location>
</feature>
<proteinExistence type="predicted"/>
<dbReference type="PANTHER" id="PTHR43394">
    <property type="entry name" value="ATP-DEPENDENT PERMEASE MDL1, MITOCHONDRIAL"/>
    <property type="match status" value="1"/>
</dbReference>
<keyword evidence="8 9" id="KW-0472">Membrane</keyword>
<dbReference type="STRING" id="448385.sce6999"/>
<dbReference type="KEGG" id="scl:sce6999"/>
<evidence type="ECO:0000313" key="13">
    <source>
        <dbReference type="Proteomes" id="UP000002139"/>
    </source>
</evidence>
<dbReference type="InterPro" id="IPR003593">
    <property type="entry name" value="AAA+_ATPase"/>
</dbReference>
<dbReference type="Pfam" id="PF00005">
    <property type="entry name" value="ABC_tran"/>
    <property type="match status" value="1"/>
</dbReference>
<dbReference type="SMART" id="SM00382">
    <property type="entry name" value="AAA"/>
    <property type="match status" value="1"/>
</dbReference>
<dbReference type="InterPro" id="IPR011527">
    <property type="entry name" value="ABC1_TM_dom"/>
</dbReference>
<dbReference type="CDD" id="cd07346">
    <property type="entry name" value="ABC_6TM_exporters"/>
    <property type="match status" value="1"/>
</dbReference>
<dbReference type="Gene3D" id="1.20.1560.10">
    <property type="entry name" value="ABC transporter type 1, transmembrane domain"/>
    <property type="match status" value="1"/>
</dbReference>
<sequence length="663" mass="70861">MIPFERAEKTVAPRAIPCSYPAAPGAFSCAAMRRERALAVKRSLIRDLRRSLNYLSPHRARLSVCLALTLVSGGLPALEPLAHRAIFDQISASAGVFGPGSGPAAPGEQSARALACLTLALCALVVLRQIAEGLAALAVWRVRLRINRDLLDETTARLHALPLSYHQERGVGETMTRVDRGITSLMDCLASVAFQLFPALVYLVVSLGIMLRLSPLLALVAVGFIVPPLLFGRATTARLVEREREVLDRWCGIYNRFQQVLSGIKTVKAFAREADEHARFIRSVEEAQGEVLKSIRLQTRLSAGRSVCVNIGRVALLGVGGLLVLRGELGVGTLVAFLGYVGGLYGPAQTLLGVYETARRAEVGLAAIFGVLDAEVAVADPERAVSPEHIRGDLELDQVSFRYQHAAGRAVIDGVSLSIRAGEFVAVVGPSGAGKSTLADLLLRLHDPTSGAIRIDGLDLRALSQRALRRRLGIVTQEPFLFEDTIEANLRYGSPDATSEALRAAARAACAEEFIERLPLGYQTLVGRGGVALSGGERQRLAIARTLLKDPSVVILDEPTSSLDIESETAVQRAIEGLSQGRTTLLIAHRLSTTLRADRVVVIEGGRVVEQGPPAALLRRGGAYRRMMDLWRAHEPSGARGPGRAGALEPALLEAAAASGAVA</sequence>
<dbReference type="PROSITE" id="PS51257">
    <property type="entry name" value="PROKAR_LIPOPROTEIN"/>
    <property type="match status" value="1"/>
</dbReference>
<evidence type="ECO:0000256" key="5">
    <source>
        <dbReference type="ARBA" id="ARBA00022741"/>
    </source>
</evidence>
<dbReference type="GO" id="GO:0016887">
    <property type="term" value="F:ATP hydrolysis activity"/>
    <property type="evidence" value="ECO:0007669"/>
    <property type="project" value="InterPro"/>
</dbReference>
<dbReference type="InterPro" id="IPR036640">
    <property type="entry name" value="ABC1_TM_sf"/>
</dbReference>
<dbReference type="GO" id="GO:0005886">
    <property type="term" value="C:plasma membrane"/>
    <property type="evidence" value="ECO:0007669"/>
    <property type="project" value="UniProtKB-SubCell"/>
</dbReference>
<dbReference type="Proteomes" id="UP000002139">
    <property type="component" value="Chromosome"/>
</dbReference>
<dbReference type="GO" id="GO:0015421">
    <property type="term" value="F:ABC-type oligopeptide transporter activity"/>
    <property type="evidence" value="ECO:0007669"/>
    <property type="project" value="TreeGrafter"/>
</dbReference>
<evidence type="ECO:0000256" key="9">
    <source>
        <dbReference type="SAM" id="Phobius"/>
    </source>
</evidence>
<keyword evidence="3" id="KW-1003">Cell membrane</keyword>
<dbReference type="FunFam" id="3.40.50.300:FF:000299">
    <property type="entry name" value="ABC transporter ATP-binding protein/permease"/>
    <property type="match status" value="1"/>
</dbReference>
<keyword evidence="5" id="KW-0547">Nucleotide-binding</keyword>
<dbReference type="InterPro" id="IPR027417">
    <property type="entry name" value="P-loop_NTPase"/>
</dbReference>
<dbReference type="Gene3D" id="3.40.50.300">
    <property type="entry name" value="P-loop containing nucleotide triphosphate hydrolases"/>
    <property type="match status" value="1"/>
</dbReference>
<keyword evidence="2" id="KW-0813">Transport</keyword>
<dbReference type="PANTHER" id="PTHR43394:SF1">
    <property type="entry name" value="ATP-BINDING CASSETTE SUB-FAMILY B MEMBER 10, MITOCHONDRIAL"/>
    <property type="match status" value="1"/>
</dbReference>
<evidence type="ECO:0000256" key="1">
    <source>
        <dbReference type="ARBA" id="ARBA00004651"/>
    </source>
</evidence>
<feature type="transmembrane region" description="Helical" evidence="9">
    <location>
        <begin position="216"/>
        <end position="234"/>
    </location>
</feature>
<evidence type="ECO:0000256" key="3">
    <source>
        <dbReference type="ARBA" id="ARBA00022475"/>
    </source>
</evidence>
<keyword evidence="7 9" id="KW-1133">Transmembrane helix</keyword>
<evidence type="ECO:0000313" key="12">
    <source>
        <dbReference type="EMBL" id="CAN97168.1"/>
    </source>
</evidence>
<dbReference type="OrthoDB" id="5480201at2"/>
<dbReference type="EMBL" id="AM746676">
    <property type="protein sequence ID" value="CAN97168.1"/>
    <property type="molecule type" value="Genomic_DNA"/>
</dbReference>
<organism evidence="12 13">
    <name type="scientific">Sorangium cellulosum (strain So ce56)</name>
    <name type="common">Polyangium cellulosum (strain So ce56)</name>
    <dbReference type="NCBI Taxonomy" id="448385"/>
    <lineage>
        <taxon>Bacteria</taxon>
        <taxon>Pseudomonadati</taxon>
        <taxon>Myxococcota</taxon>
        <taxon>Polyangia</taxon>
        <taxon>Polyangiales</taxon>
        <taxon>Polyangiaceae</taxon>
        <taxon>Sorangium</taxon>
    </lineage>
</organism>
<evidence type="ECO:0000256" key="7">
    <source>
        <dbReference type="ARBA" id="ARBA00022989"/>
    </source>
</evidence>
<dbReference type="GO" id="GO:0005524">
    <property type="term" value="F:ATP binding"/>
    <property type="evidence" value="ECO:0007669"/>
    <property type="project" value="UniProtKB-KW"/>
</dbReference>
<comment type="subcellular location">
    <subcellularLocation>
        <location evidence="1">Cell membrane</location>
        <topology evidence="1">Multi-pass membrane protein</topology>
    </subcellularLocation>
</comment>
<protein>
    <submittedName>
        <fullName evidence="12">ABC transporter family carbohydrate exporter</fullName>
    </submittedName>
</protein>
<dbReference type="SUPFAM" id="SSF90123">
    <property type="entry name" value="ABC transporter transmembrane region"/>
    <property type="match status" value="1"/>
</dbReference>
<keyword evidence="6" id="KW-0067">ATP-binding</keyword>
<gene>
    <name evidence="12" type="primary">msbA9</name>
    <name evidence="12" type="ordered locus">sce6999</name>
</gene>
<accession>A9GY09</accession>
<dbReference type="PROSITE" id="PS50893">
    <property type="entry name" value="ABC_TRANSPORTER_2"/>
    <property type="match status" value="1"/>
</dbReference>
<evidence type="ECO:0000256" key="6">
    <source>
        <dbReference type="ARBA" id="ARBA00022840"/>
    </source>
</evidence>
<evidence type="ECO:0000256" key="4">
    <source>
        <dbReference type="ARBA" id="ARBA00022692"/>
    </source>
</evidence>
<dbReference type="SUPFAM" id="SSF52540">
    <property type="entry name" value="P-loop containing nucleoside triphosphate hydrolases"/>
    <property type="match status" value="1"/>
</dbReference>